<accession>A0A5C7H2A4</accession>
<proteinExistence type="predicted"/>
<evidence type="ECO:0000256" key="1">
    <source>
        <dbReference type="SAM" id="Phobius"/>
    </source>
</evidence>
<name>A0A5C7H2A4_9ROSI</name>
<dbReference type="PANTHER" id="PTHR47951:SF7">
    <property type="entry name" value="FLAVONOID 3',5'-HYDROXYLASE-LIKE ISOFORM X1"/>
    <property type="match status" value="1"/>
</dbReference>
<dbReference type="GO" id="GO:0004497">
    <property type="term" value="F:monooxygenase activity"/>
    <property type="evidence" value="ECO:0007669"/>
    <property type="project" value="InterPro"/>
</dbReference>
<reference evidence="3" key="1">
    <citation type="journal article" date="2019" name="Gigascience">
        <title>De novo genome assembly of the endangered Acer yangbiense, a plant species with extremely small populations endemic to Yunnan Province, China.</title>
        <authorList>
            <person name="Yang J."/>
            <person name="Wariss H.M."/>
            <person name="Tao L."/>
            <person name="Zhang R."/>
            <person name="Yun Q."/>
            <person name="Hollingsworth P."/>
            <person name="Dao Z."/>
            <person name="Luo G."/>
            <person name="Guo H."/>
            <person name="Ma Y."/>
            <person name="Sun W."/>
        </authorList>
    </citation>
    <scope>NUCLEOTIDE SEQUENCE [LARGE SCALE GENOMIC DNA]</scope>
    <source>
        <strain evidence="3">cv. Malutang</strain>
    </source>
</reference>
<protein>
    <recommendedName>
        <fullName evidence="4">Cytochrome P450</fullName>
    </recommendedName>
</protein>
<dbReference type="GO" id="GO:0020037">
    <property type="term" value="F:heme binding"/>
    <property type="evidence" value="ECO:0007669"/>
    <property type="project" value="InterPro"/>
</dbReference>
<keyword evidence="1" id="KW-0472">Membrane</keyword>
<dbReference type="InterPro" id="IPR036396">
    <property type="entry name" value="Cyt_P450_sf"/>
</dbReference>
<keyword evidence="1" id="KW-0812">Transmembrane</keyword>
<dbReference type="AlphaFoldDB" id="A0A5C7H2A4"/>
<dbReference type="GO" id="GO:0005506">
    <property type="term" value="F:iron ion binding"/>
    <property type="evidence" value="ECO:0007669"/>
    <property type="project" value="InterPro"/>
</dbReference>
<keyword evidence="3" id="KW-1185">Reference proteome</keyword>
<sequence length="235" mass="26383">MWNKVFVIWSQWCDPTYEKPKNFMAIITYLVAISSVIWLLLNLKKSRKTVAPPLPPGPRGLPIIGYLPFLGTHLHKTFTKLAGDRLWSYLQALAWKQIMCGGELTITYQGTGTKQDVHNIIRDVYNRSGNPIDIGELSIAASINVVQNMLWGCTLEGEKGTNLGLELRVLFGELMVLFGALNISDIFPVLSRFDMQGIAKRTKEISLHFEKIIDCAIERYKDMVAIKGGVLGNND</sequence>
<dbReference type="EMBL" id="VAHF01000011">
    <property type="protein sequence ID" value="TXG51080.1"/>
    <property type="molecule type" value="Genomic_DNA"/>
</dbReference>
<comment type="caution">
    <text evidence="2">The sequence shown here is derived from an EMBL/GenBank/DDBJ whole genome shotgun (WGS) entry which is preliminary data.</text>
</comment>
<keyword evidence="1" id="KW-1133">Transmembrane helix</keyword>
<dbReference type="OrthoDB" id="2789670at2759"/>
<dbReference type="SUPFAM" id="SSF48264">
    <property type="entry name" value="Cytochrome P450"/>
    <property type="match status" value="1"/>
</dbReference>
<evidence type="ECO:0000313" key="3">
    <source>
        <dbReference type="Proteomes" id="UP000323000"/>
    </source>
</evidence>
<evidence type="ECO:0000313" key="2">
    <source>
        <dbReference type="EMBL" id="TXG51080.1"/>
    </source>
</evidence>
<gene>
    <name evidence="2" type="ORF">EZV62_023604</name>
</gene>
<dbReference type="Proteomes" id="UP000323000">
    <property type="component" value="Chromosome 11"/>
</dbReference>
<dbReference type="PANTHER" id="PTHR47951">
    <property type="entry name" value="OS08G0547900 PROTEIN"/>
    <property type="match status" value="1"/>
</dbReference>
<feature type="transmembrane region" description="Helical" evidence="1">
    <location>
        <begin position="23"/>
        <end position="41"/>
    </location>
</feature>
<evidence type="ECO:0008006" key="4">
    <source>
        <dbReference type="Google" id="ProtNLM"/>
    </source>
</evidence>
<dbReference type="Gene3D" id="1.10.630.10">
    <property type="entry name" value="Cytochrome P450"/>
    <property type="match status" value="1"/>
</dbReference>
<organism evidence="2 3">
    <name type="scientific">Acer yangbiense</name>
    <dbReference type="NCBI Taxonomy" id="1000413"/>
    <lineage>
        <taxon>Eukaryota</taxon>
        <taxon>Viridiplantae</taxon>
        <taxon>Streptophyta</taxon>
        <taxon>Embryophyta</taxon>
        <taxon>Tracheophyta</taxon>
        <taxon>Spermatophyta</taxon>
        <taxon>Magnoliopsida</taxon>
        <taxon>eudicotyledons</taxon>
        <taxon>Gunneridae</taxon>
        <taxon>Pentapetalae</taxon>
        <taxon>rosids</taxon>
        <taxon>malvids</taxon>
        <taxon>Sapindales</taxon>
        <taxon>Sapindaceae</taxon>
        <taxon>Hippocastanoideae</taxon>
        <taxon>Acereae</taxon>
        <taxon>Acer</taxon>
    </lineage>
</organism>
<dbReference type="GO" id="GO:0016705">
    <property type="term" value="F:oxidoreductase activity, acting on paired donors, with incorporation or reduction of molecular oxygen"/>
    <property type="evidence" value="ECO:0007669"/>
    <property type="project" value="InterPro"/>
</dbReference>